<reference evidence="2" key="1">
    <citation type="submission" date="2014-11" db="EMBL/GenBank/DDBJ databases">
        <authorList>
            <person name="Otto D Thomas"/>
            <person name="Naeem Raeece"/>
        </authorList>
    </citation>
    <scope>NUCLEOTIDE SEQUENCE</scope>
</reference>
<dbReference type="InterPro" id="IPR011993">
    <property type="entry name" value="PH-like_dom_sf"/>
</dbReference>
<dbReference type="AlphaFoldDB" id="A0A0G4F1I9"/>
<name>A0A0G4F1I9_9ALVE</name>
<feature type="domain" description="PH" evidence="1">
    <location>
        <begin position="13"/>
        <end position="112"/>
    </location>
</feature>
<organism evidence="2">
    <name type="scientific">Chromera velia CCMP2878</name>
    <dbReference type="NCBI Taxonomy" id="1169474"/>
    <lineage>
        <taxon>Eukaryota</taxon>
        <taxon>Sar</taxon>
        <taxon>Alveolata</taxon>
        <taxon>Colpodellida</taxon>
        <taxon>Chromeraceae</taxon>
        <taxon>Chromera</taxon>
    </lineage>
</organism>
<dbReference type="Gene3D" id="2.30.29.30">
    <property type="entry name" value="Pleckstrin-homology domain (PH domain)/Phosphotyrosine-binding domain (PTB)"/>
    <property type="match status" value="1"/>
</dbReference>
<accession>A0A0G4F1I9</accession>
<dbReference type="VEuPathDB" id="CryptoDB:Cvel_14562"/>
<dbReference type="Pfam" id="PF00169">
    <property type="entry name" value="PH"/>
    <property type="match status" value="1"/>
</dbReference>
<dbReference type="SMART" id="SM00233">
    <property type="entry name" value="PH"/>
    <property type="match status" value="1"/>
</dbReference>
<dbReference type="EMBL" id="CDMZ01000046">
    <property type="protein sequence ID" value="CEM05341.1"/>
    <property type="molecule type" value="Genomic_DNA"/>
</dbReference>
<sequence length="158" mass="18693">MQTGGQEPVIGHPPILEGWLGKRRRRRWPWSAAFKDRYVVLTRDTLTIRRAQAAETKKYASDLKHILDVKRGAEKHGFKVSFQIGYGADWEFACTDEASRDRWMEKLKTHAETRYHAVREEYRARYGVYPEEGRQDPNWAQQFDSQGDYQQEETYMGY</sequence>
<evidence type="ECO:0000259" key="1">
    <source>
        <dbReference type="PROSITE" id="PS50003"/>
    </source>
</evidence>
<dbReference type="InterPro" id="IPR001849">
    <property type="entry name" value="PH_domain"/>
</dbReference>
<gene>
    <name evidence="2" type="ORF">Cvel_14562</name>
</gene>
<evidence type="ECO:0000313" key="2">
    <source>
        <dbReference type="EMBL" id="CEM05341.1"/>
    </source>
</evidence>
<protein>
    <recommendedName>
        <fullName evidence="1">PH domain-containing protein</fullName>
    </recommendedName>
</protein>
<dbReference type="PROSITE" id="PS50003">
    <property type="entry name" value="PH_DOMAIN"/>
    <property type="match status" value="1"/>
</dbReference>
<proteinExistence type="predicted"/>
<dbReference type="SUPFAM" id="SSF50729">
    <property type="entry name" value="PH domain-like"/>
    <property type="match status" value="1"/>
</dbReference>